<sequence length="108" mass="11775">PPETLTPSAGKDLCSHPRFSATLTSSLDQVLAGCLQALDHSTPGMNLYTLHHESKDQVSLCSDYHVLLRPVGGILDLCIPIQLGLRNLDSREHLLPWLHVISSTPSNL</sequence>
<protein>
    <submittedName>
        <fullName evidence="1">Uncharacterized protein</fullName>
    </submittedName>
</protein>
<evidence type="ECO:0000313" key="2">
    <source>
        <dbReference type="Proteomes" id="UP001444071"/>
    </source>
</evidence>
<comment type="caution">
    <text evidence="1">The sequence shown here is derived from an EMBL/GenBank/DDBJ whole genome shotgun (WGS) entry which is preliminary data.</text>
</comment>
<reference evidence="1 2" key="1">
    <citation type="submission" date="2021-06" db="EMBL/GenBank/DDBJ databases">
        <authorList>
            <person name="Palmer J.M."/>
        </authorList>
    </citation>
    <scope>NUCLEOTIDE SEQUENCE [LARGE SCALE GENOMIC DNA]</scope>
    <source>
        <strain evidence="1 2">XR_2019</strain>
        <tissue evidence="1">Muscle</tissue>
    </source>
</reference>
<evidence type="ECO:0000313" key="1">
    <source>
        <dbReference type="EMBL" id="MEQ2272966.1"/>
    </source>
</evidence>
<gene>
    <name evidence="1" type="ORF">XENORESO_018620</name>
</gene>
<keyword evidence="2" id="KW-1185">Reference proteome</keyword>
<proteinExistence type="predicted"/>
<dbReference type="EMBL" id="JAHRIM010070726">
    <property type="protein sequence ID" value="MEQ2272966.1"/>
    <property type="molecule type" value="Genomic_DNA"/>
</dbReference>
<name>A0ABV0WTM1_9TELE</name>
<feature type="non-terminal residue" evidence="1">
    <location>
        <position position="1"/>
    </location>
</feature>
<organism evidence="1 2">
    <name type="scientific">Xenotaenia resolanae</name>
    <dbReference type="NCBI Taxonomy" id="208358"/>
    <lineage>
        <taxon>Eukaryota</taxon>
        <taxon>Metazoa</taxon>
        <taxon>Chordata</taxon>
        <taxon>Craniata</taxon>
        <taxon>Vertebrata</taxon>
        <taxon>Euteleostomi</taxon>
        <taxon>Actinopterygii</taxon>
        <taxon>Neopterygii</taxon>
        <taxon>Teleostei</taxon>
        <taxon>Neoteleostei</taxon>
        <taxon>Acanthomorphata</taxon>
        <taxon>Ovalentaria</taxon>
        <taxon>Atherinomorphae</taxon>
        <taxon>Cyprinodontiformes</taxon>
        <taxon>Goodeidae</taxon>
        <taxon>Xenotaenia</taxon>
    </lineage>
</organism>
<accession>A0ABV0WTM1</accession>
<dbReference type="Proteomes" id="UP001444071">
    <property type="component" value="Unassembled WGS sequence"/>
</dbReference>